<dbReference type="PANTHER" id="PTHR19308:SF14">
    <property type="entry name" value="START DOMAIN-CONTAINING PROTEIN"/>
    <property type="match status" value="1"/>
</dbReference>
<dbReference type="PIRSF" id="PIRSF039033">
    <property type="entry name" value="START_dom"/>
    <property type="match status" value="1"/>
</dbReference>
<comment type="caution">
    <text evidence="3">The sequence shown here is derived from an EMBL/GenBank/DDBJ whole genome shotgun (WGS) entry which is preliminary data.</text>
</comment>
<keyword evidence="1" id="KW-0732">Signal</keyword>
<reference evidence="3 4" key="1">
    <citation type="journal article" date="2022" name="Environ. Microbiol. Rep.">
        <title>Eco-phylogenetic analyses reveal divergent evolution of vitamin B12 metabolism in the marine bacterial family 'Psychromonadaceae'.</title>
        <authorList>
            <person name="Jin X."/>
            <person name="Yang Y."/>
            <person name="Cao H."/>
            <person name="Gao B."/>
            <person name="Zhao Z."/>
        </authorList>
    </citation>
    <scope>NUCLEOTIDE SEQUENCE [LARGE SCALE GENOMIC DNA]</scope>
    <source>
        <strain evidence="3 4">MKS20</strain>
    </source>
</reference>
<gene>
    <name evidence="3" type="ORF">K6Y31_19305</name>
</gene>
<evidence type="ECO:0000256" key="1">
    <source>
        <dbReference type="SAM" id="SignalP"/>
    </source>
</evidence>
<dbReference type="InterPro" id="IPR023393">
    <property type="entry name" value="START-like_dom_sf"/>
</dbReference>
<evidence type="ECO:0000313" key="4">
    <source>
        <dbReference type="Proteomes" id="UP001201273"/>
    </source>
</evidence>
<dbReference type="Proteomes" id="UP001201273">
    <property type="component" value="Unassembled WGS sequence"/>
</dbReference>
<dbReference type="InterPro" id="IPR028347">
    <property type="entry name" value="START_dom_prot"/>
</dbReference>
<protein>
    <submittedName>
        <fullName evidence="3">START domain-containing protein</fullName>
    </submittedName>
</protein>
<dbReference type="InterPro" id="IPR051213">
    <property type="entry name" value="START_lipid_transfer"/>
</dbReference>
<dbReference type="CDD" id="cd08876">
    <property type="entry name" value="START_1"/>
    <property type="match status" value="1"/>
</dbReference>
<sequence length="218" mass="24789">MLRYCALLALLFSSVTLSAPQRDWQLVKSEQDITLHSRKHSDGLIEIRAQMFTPTSYSAFINLLEDTQHVPNWIKSVTGIRVLTQISPTENKVHTIFNAPWPAKDRDMVTNSRYFFDQGAFKLHISDASNTLPTQDGYIRITKVSGEWTLQQLSNGTTHIEYLAFADPGGALPKWLVNKLSIDSVFNTFIGLRRELAKYQDQVNPHVVKLAREQGLMQ</sequence>
<evidence type="ECO:0000313" key="3">
    <source>
        <dbReference type="EMBL" id="MCE2596926.1"/>
    </source>
</evidence>
<dbReference type="Gene3D" id="3.30.530.20">
    <property type="match status" value="1"/>
</dbReference>
<dbReference type="PROSITE" id="PS50848">
    <property type="entry name" value="START"/>
    <property type="match status" value="1"/>
</dbReference>
<keyword evidence="4" id="KW-1185">Reference proteome</keyword>
<dbReference type="Pfam" id="PF01852">
    <property type="entry name" value="START"/>
    <property type="match status" value="1"/>
</dbReference>
<name>A0ABS8WD03_9GAMM</name>
<feature type="domain" description="START" evidence="2">
    <location>
        <begin position="24"/>
        <end position="201"/>
    </location>
</feature>
<dbReference type="InterPro" id="IPR002913">
    <property type="entry name" value="START_lipid-bd_dom"/>
</dbReference>
<feature type="signal peptide" evidence="1">
    <location>
        <begin position="1"/>
        <end position="19"/>
    </location>
</feature>
<dbReference type="EMBL" id="JAIMJA010000027">
    <property type="protein sequence ID" value="MCE2596926.1"/>
    <property type="molecule type" value="Genomic_DNA"/>
</dbReference>
<feature type="chain" id="PRO_5047095779" evidence="1">
    <location>
        <begin position="20"/>
        <end position="218"/>
    </location>
</feature>
<dbReference type="PANTHER" id="PTHR19308">
    <property type="entry name" value="PHOSPHATIDYLCHOLINE TRANSFER PROTEIN"/>
    <property type="match status" value="1"/>
</dbReference>
<accession>A0ABS8WD03</accession>
<evidence type="ECO:0000259" key="2">
    <source>
        <dbReference type="PROSITE" id="PS50848"/>
    </source>
</evidence>
<organism evidence="3 4">
    <name type="scientific">Motilimonas cestriensis</name>
    <dbReference type="NCBI Taxonomy" id="2742685"/>
    <lineage>
        <taxon>Bacteria</taxon>
        <taxon>Pseudomonadati</taxon>
        <taxon>Pseudomonadota</taxon>
        <taxon>Gammaproteobacteria</taxon>
        <taxon>Alteromonadales</taxon>
        <taxon>Alteromonadales genera incertae sedis</taxon>
        <taxon>Motilimonas</taxon>
    </lineage>
</organism>
<dbReference type="SUPFAM" id="SSF55961">
    <property type="entry name" value="Bet v1-like"/>
    <property type="match status" value="1"/>
</dbReference>
<dbReference type="RefSeq" id="WP_233054681.1">
    <property type="nucleotide sequence ID" value="NZ_JAIMJA010000027.1"/>
</dbReference>
<proteinExistence type="predicted"/>